<dbReference type="PANTHER" id="PTHR34203">
    <property type="entry name" value="METHYLTRANSFERASE, FKBM FAMILY PROTEIN"/>
    <property type="match status" value="1"/>
</dbReference>
<feature type="domain" description="Methyltransferase FkbM" evidence="1">
    <location>
        <begin position="87"/>
        <end position="252"/>
    </location>
</feature>
<dbReference type="InterPro" id="IPR029063">
    <property type="entry name" value="SAM-dependent_MTases_sf"/>
</dbReference>
<dbReference type="GO" id="GO:0032259">
    <property type="term" value="P:methylation"/>
    <property type="evidence" value="ECO:0007669"/>
    <property type="project" value="UniProtKB-KW"/>
</dbReference>
<dbReference type="PANTHER" id="PTHR34203:SF15">
    <property type="entry name" value="SLL1173 PROTEIN"/>
    <property type="match status" value="1"/>
</dbReference>
<evidence type="ECO:0000259" key="1">
    <source>
        <dbReference type="Pfam" id="PF05050"/>
    </source>
</evidence>
<gene>
    <name evidence="2" type="ORF">KGD82_11230</name>
</gene>
<keyword evidence="2" id="KW-0489">Methyltransferase</keyword>
<dbReference type="EMBL" id="CP074402">
    <property type="protein sequence ID" value="QVJ02790.1"/>
    <property type="molecule type" value="Genomic_DNA"/>
</dbReference>
<reference evidence="2" key="1">
    <citation type="submission" date="2021-05" db="EMBL/GenBank/DDBJ databases">
        <authorList>
            <person name="Kaiqin L."/>
            <person name="Jian G."/>
        </authorList>
    </citation>
    <scope>NUCLEOTIDE SEQUENCE</scope>
    <source>
        <strain evidence="2">HDS5</strain>
    </source>
</reference>
<dbReference type="Gene3D" id="3.40.50.150">
    <property type="entry name" value="Vaccinia Virus protein VP39"/>
    <property type="match status" value="1"/>
</dbReference>
<organism evidence="2 3">
    <name type="scientific">Nocardiopsis eucommiae</name>
    <dbReference type="NCBI Taxonomy" id="2831970"/>
    <lineage>
        <taxon>Bacteria</taxon>
        <taxon>Bacillati</taxon>
        <taxon>Actinomycetota</taxon>
        <taxon>Actinomycetes</taxon>
        <taxon>Streptosporangiales</taxon>
        <taxon>Nocardiopsidaceae</taxon>
        <taxon>Nocardiopsis</taxon>
    </lineage>
</organism>
<keyword evidence="2" id="KW-0808">Transferase</keyword>
<accession>A0A975LBY8</accession>
<dbReference type="SUPFAM" id="SSF53335">
    <property type="entry name" value="S-adenosyl-L-methionine-dependent methyltransferases"/>
    <property type="match status" value="1"/>
</dbReference>
<evidence type="ECO:0000313" key="2">
    <source>
        <dbReference type="EMBL" id="QVJ02790.1"/>
    </source>
</evidence>
<dbReference type="GO" id="GO:0008168">
    <property type="term" value="F:methyltransferase activity"/>
    <property type="evidence" value="ECO:0007669"/>
    <property type="project" value="UniProtKB-KW"/>
</dbReference>
<sequence length="298" mass="32663">MKSFTRATLRTAIQRAPAFVPKRAIRWLDNDLLHNPVTTAAPAWFGGRFPVTTSDIIQRYLYTFGTWEPHLSAWITRRLTTGDTFVDVGANIGYYTMLASHLVGPTGHVAAVEPVPCFHHHLQATLLLNGARNVRTIEKAVAIESGRVEMFLADPGNLGGTSTIRPRVVREAFHADAAPLPDLLTPVEIRDARLIKIDVEGAEVAAAQSLAPVLGTLRPDAELIIEVTPRALAKQGADVDDVIAPLRAAGFHTYRITNDYDPTTYPAAIRTPALPQRWEQPVTGMSDLVFSRIDADHL</sequence>
<evidence type="ECO:0000313" key="3">
    <source>
        <dbReference type="Proteomes" id="UP000682416"/>
    </source>
</evidence>
<proteinExistence type="predicted"/>
<dbReference type="InterPro" id="IPR052514">
    <property type="entry name" value="SAM-dependent_MTase"/>
</dbReference>
<dbReference type="NCBIfam" id="TIGR01444">
    <property type="entry name" value="fkbM_fam"/>
    <property type="match status" value="1"/>
</dbReference>
<dbReference type="KEGG" id="nec:KGD82_11230"/>
<name>A0A975LBY8_9ACTN</name>
<dbReference type="InterPro" id="IPR006342">
    <property type="entry name" value="FkbM_mtfrase"/>
</dbReference>
<keyword evidence="3" id="KW-1185">Reference proteome</keyword>
<dbReference type="Proteomes" id="UP000682416">
    <property type="component" value="Chromosome"/>
</dbReference>
<dbReference type="Pfam" id="PF05050">
    <property type="entry name" value="Methyltransf_21"/>
    <property type="match status" value="1"/>
</dbReference>
<protein>
    <submittedName>
        <fullName evidence="2">FkbM family methyltransferase</fullName>
    </submittedName>
</protein>
<dbReference type="AlphaFoldDB" id="A0A975LBY8"/>